<dbReference type="PANTHER" id="PTHR43546">
    <property type="entry name" value="UPF0173 METAL-DEPENDENT HYDROLASE MJ1163-RELATED"/>
    <property type="match status" value="1"/>
</dbReference>
<gene>
    <name evidence="2" type="ORF">FBD94_21580</name>
</gene>
<evidence type="ECO:0000313" key="3">
    <source>
        <dbReference type="Proteomes" id="UP000309594"/>
    </source>
</evidence>
<protein>
    <submittedName>
        <fullName evidence="2">MBL fold metallo-hydrolase</fullName>
    </submittedName>
</protein>
<dbReference type="GO" id="GO:0016787">
    <property type="term" value="F:hydrolase activity"/>
    <property type="evidence" value="ECO:0007669"/>
    <property type="project" value="UniProtKB-KW"/>
</dbReference>
<dbReference type="SMART" id="SM00849">
    <property type="entry name" value="Lactamase_B"/>
    <property type="match status" value="1"/>
</dbReference>
<keyword evidence="2" id="KW-0378">Hydrolase</keyword>
<dbReference type="PANTHER" id="PTHR43546:SF8">
    <property type="entry name" value="METALLO-BETA-LACTAMASE DOMAIN-CONTAINING PROTEIN"/>
    <property type="match status" value="1"/>
</dbReference>
<proteinExistence type="predicted"/>
<dbReference type="InterPro" id="IPR050114">
    <property type="entry name" value="UPF0173_UPF0282_UlaG_hydrolase"/>
</dbReference>
<reference evidence="2 3" key="1">
    <citation type="submission" date="2019-04" db="EMBL/GenBank/DDBJ databases">
        <title>Pedobacter sp. RP-1-16 sp. nov., isolated from Arctic soil.</title>
        <authorList>
            <person name="Dahal R.H."/>
            <person name="Kim D.-U."/>
        </authorList>
    </citation>
    <scope>NUCLEOTIDE SEQUENCE [LARGE SCALE GENOMIC DNA]</scope>
    <source>
        <strain evidence="2 3">RP-1-16</strain>
    </source>
</reference>
<feature type="domain" description="Metallo-beta-lactamase" evidence="1">
    <location>
        <begin position="7"/>
        <end position="200"/>
    </location>
</feature>
<dbReference type="Pfam" id="PF12706">
    <property type="entry name" value="Lactamase_B_2"/>
    <property type="match status" value="1"/>
</dbReference>
<dbReference type="SUPFAM" id="SSF56281">
    <property type="entry name" value="Metallo-hydrolase/oxidoreductase"/>
    <property type="match status" value="1"/>
</dbReference>
<dbReference type="RefSeq" id="WP_136881740.1">
    <property type="nucleotide sequence ID" value="NZ_SWDX01000010.1"/>
</dbReference>
<comment type="caution">
    <text evidence="2">The sequence shown here is derived from an EMBL/GenBank/DDBJ whole genome shotgun (WGS) entry which is preliminary data.</text>
</comment>
<name>A0A4U1G3Q0_9SPHI</name>
<dbReference type="Gene3D" id="3.60.15.10">
    <property type="entry name" value="Ribonuclease Z/Hydroxyacylglutathione hydrolase-like"/>
    <property type="match status" value="1"/>
</dbReference>
<dbReference type="Proteomes" id="UP000309594">
    <property type="component" value="Unassembled WGS sequence"/>
</dbReference>
<dbReference type="EMBL" id="SWDX01000010">
    <property type="protein sequence ID" value="TKC57220.1"/>
    <property type="molecule type" value="Genomic_DNA"/>
</dbReference>
<sequence length="236" mass="26353">MIIKWIGQSGYILDAAGIRLVIDPYLSNSIEEIQGLKRMVPVPVAIEDLHSDYIYCTHNHLDHFDPQTILSILELYPMCKIIGPISVIEHAKRLKINGRNMVLIQQYESLELGGLKLTATPAFHSDPFSTGLLINDKQHTIYFSGDTEYVPELAGLITKMSGAKLDLFFVCINGKLGNMNAEDAVRFSLDLNSEIVIPNHYGMFAENTADPSYFAFLCSAQGLNTKIMRIDTSIEL</sequence>
<dbReference type="InterPro" id="IPR036866">
    <property type="entry name" value="RibonucZ/Hydroxyglut_hydro"/>
</dbReference>
<evidence type="ECO:0000313" key="2">
    <source>
        <dbReference type="EMBL" id="TKC57220.1"/>
    </source>
</evidence>
<evidence type="ECO:0000259" key="1">
    <source>
        <dbReference type="SMART" id="SM00849"/>
    </source>
</evidence>
<dbReference type="AlphaFoldDB" id="A0A4U1G3Q0"/>
<organism evidence="2 3">
    <name type="scientific">Pedobacter hiemivivus</name>
    <dbReference type="NCBI Taxonomy" id="2530454"/>
    <lineage>
        <taxon>Bacteria</taxon>
        <taxon>Pseudomonadati</taxon>
        <taxon>Bacteroidota</taxon>
        <taxon>Sphingobacteriia</taxon>
        <taxon>Sphingobacteriales</taxon>
        <taxon>Sphingobacteriaceae</taxon>
        <taxon>Pedobacter</taxon>
    </lineage>
</organism>
<dbReference type="InterPro" id="IPR001279">
    <property type="entry name" value="Metallo-B-lactamas"/>
</dbReference>
<accession>A0A4U1G3Q0</accession>